<evidence type="ECO:0000256" key="7">
    <source>
        <dbReference type="ARBA" id="ARBA00023295"/>
    </source>
</evidence>
<dbReference type="Gene3D" id="3.20.20.80">
    <property type="entry name" value="Glycosidases"/>
    <property type="match status" value="1"/>
</dbReference>
<dbReference type="InterPro" id="IPR000719">
    <property type="entry name" value="Prot_kinase_dom"/>
</dbReference>
<evidence type="ECO:0000256" key="2">
    <source>
        <dbReference type="ARBA" id="ARBA00022729"/>
    </source>
</evidence>
<dbReference type="SMART" id="SM00636">
    <property type="entry name" value="Glyco_18"/>
    <property type="match status" value="1"/>
</dbReference>
<evidence type="ECO:0000313" key="14">
    <source>
        <dbReference type="EMBL" id="CAL4766307.1"/>
    </source>
</evidence>
<keyword evidence="1" id="KW-0808">Transferase</keyword>
<comment type="caution">
    <text evidence="13">The sequence shown here is derived from an EMBL/GenBank/DDBJ whole genome shotgun (WGS) entry which is preliminary data.</text>
</comment>
<evidence type="ECO:0000313" key="15">
    <source>
        <dbReference type="Proteomes" id="UP001152797"/>
    </source>
</evidence>
<keyword evidence="15" id="KW-1185">Reference proteome</keyword>
<dbReference type="PROSITE" id="PS50011">
    <property type="entry name" value="PROTEIN_KINASE_DOM"/>
    <property type="match status" value="1"/>
</dbReference>
<evidence type="ECO:0000256" key="3">
    <source>
        <dbReference type="ARBA" id="ARBA00022741"/>
    </source>
</evidence>
<dbReference type="InterPro" id="IPR029070">
    <property type="entry name" value="Chitinase_insertion_sf"/>
</dbReference>
<keyword evidence="6" id="KW-0325">Glycoprotein</keyword>
<dbReference type="GO" id="GO:0008061">
    <property type="term" value="F:chitin binding"/>
    <property type="evidence" value="ECO:0007669"/>
    <property type="project" value="InterPro"/>
</dbReference>
<keyword evidence="1" id="KW-0418">Kinase</keyword>
<reference evidence="13" key="1">
    <citation type="submission" date="2022-10" db="EMBL/GenBank/DDBJ databases">
        <authorList>
            <person name="Chen Y."/>
            <person name="Dougan E. K."/>
            <person name="Chan C."/>
            <person name="Rhodes N."/>
            <person name="Thang M."/>
        </authorList>
    </citation>
    <scope>NUCLEOTIDE SEQUENCE</scope>
</reference>
<dbReference type="GO" id="GO:0005975">
    <property type="term" value="P:carbohydrate metabolic process"/>
    <property type="evidence" value="ECO:0007669"/>
    <property type="project" value="InterPro"/>
</dbReference>
<dbReference type="InterPro" id="IPR011009">
    <property type="entry name" value="Kinase-like_dom_sf"/>
</dbReference>
<keyword evidence="7 9" id="KW-0326">Glycosidase</keyword>
<keyword evidence="4 9" id="KW-0378">Hydrolase</keyword>
<dbReference type="EMBL" id="CAMXCT010000449">
    <property type="protein sequence ID" value="CAI3978995.1"/>
    <property type="molecule type" value="Genomic_DNA"/>
</dbReference>
<dbReference type="InterPro" id="IPR008271">
    <property type="entry name" value="Ser/Thr_kinase_AS"/>
</dbReference>
<dbReference type="PANTHER" id="PTHR11177">
    <property type="entry name" value="CHITINASE"/>
    <property type="match status" value="1"/>
</dbReference>
<evidence type="ECO:0000256" key="6">
    <source>
        <dbReference type="ARBA" id="ARBA00023180"/>
    </source>
</evidence>
<dbReference type="PROSITE" id="PS01095">
    <property type="entry name" value="GH18_1"/>
    <property type="match status" value="1"/>
</dbReference>
<dbReference type="AlphaFoldDB" id="A0A9P1FLN7"/>
<dbReference type="InterPro" id="IPR001579">
    <property type="entry name" value="Glyco_hydro_18_chit_AS"/>
</dbReference>
<organism evidence="13">
    <name type="scientific">Cladocopium goreaui</name>
    <dbReference type="NCBI Taxonomy" id="2562237"/>
    <lineage>
        <taxon>Eukaryota</taxon>
        <taxon>Sar</taxon>
        <taxon>Alveolata</taxon>
        <taxon>Dinophyceae</taxon>
        <taxon>Suessiales</taxon>
        <taxon>Symbiodiniaceae</taxon>
        <taxon>Cladocopium</taxon>
    </lineage>
</organism>
<dbReference type="EMBL" id="CAMXCT020000449">
    <property type="protein sequence ID" value="CAL1132370.1"/>
    <property type="molecule type" value="Genomic_DNA"/>
</dbReference>
<feature type="domain" description="Protein kinase" evidence="11">
    <location>
        <begin position="2"/>
        <end position="268"/>
    </location>
</feature>
<feature type="region of interest" description="Disordered" evidence="10">
    <location>
        <begin position="846"/>
        <end position="888"/>
    </location>
</feature>
<dbReference type="GO" id="GO:0004674">
    <property type="term" value="F:protein serine/threonine kinase activity"/>
    <property type="evidence" value="ECO:0007669"/>
    <property type="project" value="UniProtKB-KW"/>
</dbReference>
<dbReference type="PROSITE" id="PS51910">
    <property type="entry name" value="GH18_2"/>
    <property type="match status" value="1"/>
</dbReference>
<dbReference type="InterPro" id="IPR001245">
    <property type="entry name" value="Ser-Thr/Tyr_kinase_cat_dom"/>
</dbReference>
<dbReference type="GO" id="GO:0005524">
    <property type="term" value="F:ATP binding"/>
    <property type="evidence" value="ECO:0007669"/>
    <property type="project" value="UniProtKB-UniRule"/>
</dbReference>
<evidence type="ECO:0000256" key="1">
    <source>
        <dbReference type="ARBA" id="ARBA00022527"/>
    </source>
</evidence>
<evidence type="ECO:0000256" key="10">
    <source>
        <dbReference type="SAM" id="MobiDB-lite"/>
    </source>
</evidence>
<evidence type="ECO:0000256" key="9">
    <source>
        <dbReference type="RuleBase" id="RU000489"/>
    </source>
</evidence>
<dbReference type="Pfam" id="PF00704">
    <property type="entry name" value="Glyco_hydro_18"/>
    <property type="match status" value="1"/>
</dbReference>
<evidence type="ECO:0000259" key="12">
    <source>
        <dbReference type="PROSITE" id="PS51910"/>
    </source>
</evidence>
<dbReference type="InterPro" id="IPR017441">
    <property type="entry name" value="Protein_kinase_ATP_BS"/>
</dbReference>
<keyword evidence="2" id="KW-0732">Signal</keyword>
<evidence type="ECO:0000256" key="5">
    <source>
        <dbReference type="ARBA" id="ARBA00022840"/>
    </source>
</evidence>
<dbReference type="SUPFAM" id="SSF51445">
    <property type="entry name" value="(Trans)glycosidases"/>
    <property type="match status" value="1"/>
</dbReference>
<dbReference type="Proteomes" id="UP001152797">
    <property type="component" value="Unassembled WGS sequence"/>
</dbReference>
<dbReference type="FunFam" id="3.10.50.10:FF:000003">
    <property type="entry name" value="Class V chitinase CHIT5b"/>
    <property type="match status" value="1"/>
</dbReference>
<sequence>ELQLEELLGTGSTAEVYRAGWHGTDVAVKKLRSTGQLSTEFKREISVLLRLRHPNLVLFMGACTKAPQALIISEFCAGGTIFALLHQRKDLQLPWGQRLQVALDVAKGMNFLHRRQVVHRDLKSLNLLLTAPLRSNEDIPAVKVSDFGLSRAFPSAPQQVCMTSGAGTYHWMAPEVLSGQSYDEKVDVYSYGICLYELITRRIPYDTSGLEPVSIAVAVSRGKRPDPKVVPQDCPADLRFTMKCCWAHRGETRSRVPVAARALTQSWCPGCGEMSGILGASGITASKSKGNAESTGFWSLVAFPHGVRNLEVGEGMQDTGCDPSPTEFAVSLVCFIIQFPLGMIREPQFSQFFRRLTALLLGFALAYESGRENNTAFLMLQKRDHVEKARLRVDQSEWINVCYFTNWARYRNGLGNVGKDSFEMGLDGDLCTHFMYGFVFVQAGGANGGYMLKSNDPNADHPSGSEDQDGLCPDVCYDPSFRPDWNDPDGERCDWPCSPQRTLRGYEGLTKGMKAKNPNIKALASVGGWNFNLCSAKGSEVWNQGDMTCEIFSEIAASEAKTRLFAANIIEFCEKWGFDGFDLDWEYPVVAGHNRKDLSEAPEDYANYVNMLRILKEEFTQHKPSQPLLLTAAVGVGKSTAETAYDIPGMSQYLDLMNLMTYDLHGTWEDRTGCVAPLYTTPEDERLAGYPLSVSWAIDFWLEKGAPASKMTMGIPAYGRGWKLKSNSNSGINAPTDGACAKGTSTGEEGFRAYYEITDRISRGATKTHDPVRVCDYMVADGEWVGFDDVDTVCAKLRFAQSRGLAGSMVWALDLDEFTKGYTLISLLSSGGSTCGATTSQASTTTTTTTAGATTTTTRASTTAGTTSTAGTTTARTTAPVTTTTTQSSGTGTCIHNTDCATSDWCDQKEVYETWCAQRPDCPWPYCLRSGSTGSTTGETSTRTTTQGATTTATTAVTTTVTTCIHNTDCDTSDWCDQKEVYETWCAQRPDCPWPYCLRSGSSSTTVTTVPAGCRATTSEWGATDAKCEAACGRLATGVWPCGQGGPCAC</sequence>
<dbReference type="SUPFAM" id="SSF54556">
    <property type="entry name" value="Chitinase insertion domain"/>
    <property type="match status" value="1"/>
</dbReference>
<dbReference type="GO" id="GO:0005576">
    <property type="term" value="C:extracellular region"/>
    <property type="evidence" value="ECO:0007669"/>
    <property type="project" value="TreeGrafter"/>
</dbReference>
<keyword evidence="3 8" id="KW-0547">Nucleotide-binding</keyword>
<dbReference type="InterPro" id="IPR050314">
    <property type="entry name" value="Glycosyl_Hydrlase_18"/>
</dbReference>
<dbReference type="SMART" id="SM00220">
    <property type="entry name" value="S_TKc"/>
    <property type="match status" value="1"/>
</dbReference>
<dbReference type="InterPro" id="IPR017853">
    <property type="entry name" value="GH"/>
</dbReference>
<evidence type="ECO:0000313" key="13">
    <source>
        <dbReference type="EMBL" id="CAI3978995.1"/>
    </source>
</evidence>
<dbReference type="PROSITE" id="PS00108">
    <property type="entry name" value="PROTEIN_KINASE_ST"/>
    <property type="match status" value="1"/>
</dbReference>
<keyword evidence="5 8" id="KW-0067">ATP-binding</keyword>
<feature type="non-terminal residue" evidence="13">
    <location>
        <position position="1"/>
    </location>
</feature>
<dbReference type="EMBL" id="CAMXCT030000449">
    <property type="protein sequence ID" value="CAL4766307.1"/>
    <property type="molecule type" value="Genomic_DNA"/>
</dbReference>
<dbReference type="GO" id="GO:0004568">
    <property type="term" value="F:chitinase activity"/>
    <property type="evidence" value="ECO:0007669"/>
    <property type="project" value="TreeGrafter"/>
</dbReference>
<feature type="domain" description="GH18" evidence="12">
    <location>
        <begin position="398"/>
        <end position="835"/>
    </location>
</feature>
<dbReference type="PROSITE" id="PS00107">
    <property type="entry name" value="PROTEIN_KINASE_ATP"/>
    <property type="match status" value="1"/>
</dbReference>
<dbReference type="Gene3D" id="3.30.200.20">
    <property type="entry name" value="Phosphorylase Kinase, domain 1"/>
    <property type="match status" value="1"/>
</dbReference>
<dbReference type="Pfam" id="PF07714">
    <property type="entry name" value="PK_Tyr_Ser-Thr"/>
    <property type="match status" value="1"/>
</dbReference>
<name>A0A9P1FLN7_9DINO</name>
<evidence type="ECO:0000256" key="8">
    <source>
        <dbReference type="PROSITE-ProRule" id="PRU10141"/>
    </source>
</evidence>
<evidence type="ECO:0000259" key="11">
    <source>
        <dbReference type="PROSITE" id="PS50011"/>
    </source>
</evidence>
<dbReference type="Gene3D" id="3.10.50.10">
    <property type="match status" value="1"/>
</dbReference>
<dbReference type="Gene3D" id="1.10.510.10">
    <property type="entry name" value="Transferase(Phosphotransferase) domain 1"/>
    <property type="match status" value="1"/>
</dbReference>
<dbReference type="InterPro" id="IPR011583">
    <property type="entry name" value="Chitinase_II/V-like_cat"/>
</dbReference>
<feature type="binding site" evidence="8">
    <location>
        <position position="30"/>
    </location>
    <ligand>
        <name>ATP</name>
        <dbReference type="ChEBI" id="CHEBI:30616"/>
    </ligand>
</feature>
<dbReference type="InterPro" id="IPR001223">
    <property type="entry name" value="Glyco_hydro18_cat"/>
</dbReference>
<accession>A0A9P1FLN7</accession>
<dbReference type="OrthoDB" id="438253at2759"/>
<dbReference type="PANTHER" id="PTHR11177:SF317">
    <property type="entry name" value="CHITINASE 12-RELATED"/>
    <property type="match status" value="1"/>
</dbReference>
<dbReference type="SUPFAM" id="SSF56112">
    <property type="entry name" value="Protein kinase-like (PK-like)"/>
    <property type="match status" value="1"/>
</dbReference>
<reference evidence="14 15" key="2">
    <citation type="submission" date="2024-05" db="EMBL/GenBank/DDBJ databases">
        <authorList>
            <person name="Chen Y."/>
            <person name="Shah S."/>
            <person name="Dougan E. K."/>
            <person name="Thang M."/>
            <person name="Chan C."/>
        </authorList>
    </citation>
    <scope>NUCLEOTIDE SEQUENCE [LARGE SCALE GENOMIC DNA]</scope>
</reference>
<evidence type="ECO:0000256" key="4">
    <source>
        <dbReference type="ARBA" id="ARBA00022801"/>
    </source>
</evidence>
<protein>
    <submittedName>
        <fullName evidence="14">Acidic mammalian chitinase (AMCase) (Chitin-binding protein b04) (CBPb04)</fullName>
    </submittedName>
</protein>
<dbReference type="GO" id="GO:0006032">
    <property type="term" value="P:chitin catabolic process"/>
    <property type="evidence" value="ECO:0007669"/>
    <property type="project" value="TreeGrafter"/>
</dbReference>
<proteinExistence type="predicted"/>
<gene>
    <name evidence="13" type="ORF">C1SCF055_LOCUS6983</name>
</gene>
<keyword evidence="1" id="KW-0723">Serine/threonine-protein kinase</keyword>
<dbReference type="CDD" id="cd13999">
    <property type="entry name" value="STKc_MAP3K-like"/>
    <property type="match status" value="1"/>
</dbReference>